<dbReference type="PANTHER" id="PTHR11158">
    <property type="entry name" value="MSF1/PX19 RELATED"/>
    <property type="match status" value="1"/>
</dbReference>
<dbReference type="OrthoDB" id="407630at2759"/>
<keyword evidence="1" id="KW-0175">Coiled coil</keyword>
<dbReference type="EMBL" id="RQTK01000229">
    <property type="protein sequence ID" value="RUS83805.1"/>
    <property type="molecule type" value="Genomic_DNA"/>
</dbReference>
<proteinExistence type="predicted"/>
<evidence type="ECO:0000259" key="2">
    <source>
        <dbReference type="PROSITE" id="PS50904"/>
    </source>
</evidence>
<accession>A0A433TQE5</accession>
<dbReference type="Pfam" id="PF04707">
    <property type="entry name" value="PRELI"/>
    <property type="match status" value="1"/>
</dbReference>
<comment type="caution">
    <text evidence="3">The sequence shown here is derived from an EMBL/GenBank/DDBJ whole genome shotgun (WGS) entry which is preliminary data.</text>
</comment>
<dbReference type="PROSITE" id="PS50904">
    <property type="entry name" value="PRELI_MSF1"/>
    <property type="match status" value="1"/>
</dbReference>
<dbReference type="InterPro" id="IPR037365">
    <property type="entry name" value="Slowmo/Ups"/>
</dbReference>
<dbReference type="GO" id="GO:0005758">
    <property type="term" value="C:mitochondrial intermembrane space"/>
    <property type="evidence" value="ECO:0007669"/>
    <property type="project" value="InterPro"/>
</dbReference>
<feature type="coiled-coil region" evidence="1">
    <location>
        <begin position="156"/>
        <end position="183"/>
    </location>
</feature>
<dbReference type="AlphaFoldDB" id="A0A433TQE5"/>
<sequence length="191" mass="21540">MRIWTSEHTFEHSWDTVVTAAWRKYPNPLNPSVVGLDVLDRSIDAEGKLKSHRLMSTSWGMPGWVAKLIGMQESAFASEHSVVDPENKIFTLNSRNLTLSNVLTVNEQLTYSQHPTDPNKTLLKQEATVTVSGLPLCNRLEKMMTDAMTNNANKGRQAMEFVIDKIKKEARELTTEAHKCMDNVLPKTNSL</sequence>
<keyword evidence="4" id="KW-1185">Reference proteome</keyword>
<organism evidence="3 4">
    <name type="scientific">Elysia chlorotica</name>
    <name type="common">Eastern emerald elysia</name>
    <name type="synonym">Sea slug</name>
    <dbReference type="NCBI Taxonomy" id="188477"/>
    <lineage>
        <taxon>Eukaryota</taxon>
        <taxon>Metazoa</taxon>
        <taxon>Spiralia</taxon>
        <taxon>Lophotrochozoa</taxon>
        <taxon>Mollusca</taxon>
        <taxon>Gastropoda</taxon>
        <taxon>Heterobranchia</taxon>
        <taxon>Euthyneura</taxon>
        <taxon>Panpulmonata</taxon>
        <taxon>Sacoglossa</taxon>
        <taxon>Placobranchoidea</taxon>
        <taxon>Plakobranchidae</taxon>
        <taxon>Elysia</taxon>
    </lineage>
</organism>
<reference evidence="3 4" key="1">
    <citation type="submission" date="2019-01" db="EMBL/GenBank/DDBJ databases">
        <title>A draft genome assembly of the solar-powered sea slug Elysia chlorotica.</title>
        <authorList>
            <person name="Cai H."/>
            <person name="Li Q."/>
            <person name="Fang X."/>
            <person name="Li J."/>
            <person name="Curtis N.E."/>
            <person name="Altenburger A."/>
            <person name="Shibata T."/>
            <person name="Feng M."/>
            <person name="Maeda T."/>
            <person name="Schwartz J.A."/>
            <person name="Shigenobu S."/>
            <person name="Lundholm N."/>
            <person name="Nishiyama T."/>
            <person name="Yang H."/>
            <person name="Hasebe M."/>
            <person name="Li S."/>
            <person name="Pierce S.K."/>
            <person name="Wang J."/>
        </authorList>
    </citation>
    <scope>NUCLEOTIDE SEQUENCE [LARGE SCALE GENOMIC DNA]</scope>
    <source>
        <strain evidence="3">EC2010</strain>
        <tissue evidence="3">Whole organism of an adult</tissue>
    </source>
</reference>
<evidence type="ECO:0000313" key="4">
    <source>
        <dbReference type="Proteomes" id="UP000271974"/>
    </source>
</evidence>
<name>A0A433TQE5_ELYCH</name>
<gene>
    <name evidence="3" type="ORF">EGW08_008417</name>
</gene>
<protein>
    <recommendedName>
        <fullName evidence="2">PRELI/MSF1 domain-containing protein</fullName>
    </recommendedName>
</protein>
<feature type="domain" description="PRELI/MSF1" evidence="2">
    <location>
        <begin position="1"/>
        <end position="171"/>
    </location>
</feature>
<dbReference type="STRING" id="188477.A0A433TQE5"/>
<dbReference type="InterPro" id="IPR006797">
    <property type="entry name" value="PRELI/MSF1_dom"/>
</dbReference>
<evidence type="ECO:0000256" key="1">
    <source>
        <dbReference type="SAM" id="Coils"/>
    </source>
</evidence>
<dbReference type="Proteomes" id="UP000271974">
    <property type="component" value="Unassembled WGS sequence"/>
</dbReference>
<evidence type="ECO:0000313" key="3">
    <source>
        <dbReference type="EMBL" id="RUS83805.1"/>
    </source>
</evidence>